<name>R4Z0C3_9ACTN</name>
<evidence type="ECO:0000313" key="3">
    <source>
        <dbReference type="Proteomes" id="UP000018291"/>
    </source>
</evidence>
<dbReference type="RefSeq" id="WP_012224354.1">
    <property type="nucleotide sequence ID" value="NZ_HG422565.1"/>
</dbReference>
<accession>R4Z0C3</accession>
<dbReference type="PANTHER" id="PTHR43312:SF1">
    <property type="entry name" value="NADP-DEPENDENT OXIDOREDUCTASE DOMAIN-CONTAINING PROTEIN"/>
    <property type="match status" value="1"/>
</dbReference>
<dbReference type="InterPro" id="IPR023210">
    <property type="entry name" value="NADP_OxRdtase_dom"/>
</dbReference>
<evidence type="ECO:0000313" key="2">
    <source>
        <dbReference type="EMBL" id="CCM62721.1"/>
    </source>
</evidence>
<dbReference type="PANTHER" id="PTHR43312">
    <property type="entry name" value="D-THREO-ALDOSE 1-DEHYDROGENASE"/>
    <property type="match status" value="1"/>
</dbReference>
<protein>
    <submittedName>
        <fullName evidence="2">Putative oxidoreductase</fullName>
    </submittedName>
</protein>
<dbReference type="Pfam" id="PF00248">
    <property type="entry name" value="Aldo_ket_red"/>
    <property type="match status" value="1"/>
</dbReference>
<dbReference type="Proteomes" id="UP000018291">
    <property type="component" value="Unassembled WGS sequence"/>
</dbReference>
<dbReference type="Gene3D" id="3.20.20.100">
    <property type="entry name" value="NADP-dependent oxidoreductase domain"/>
    <property type="match status" value="1"/>
</dbReference>
<comment type="caution">
    <text evidence="2">The sequence shown here is derived from an EMBL/GenBank/DDBJ whole genome shotgun (WGS) entry which is preliminary data.</text>
</comment>
<dbReference type="InterPro" id="IPR053135">
    <property type="entry name" value="AKR2_Oxidoreductase"/>
</dbReference>
<feature type="domain" description="NADP-dependent oxidoreductase" evidence="1">
    <location>
        <begin position="52"/>
        <end position="294"/>
    </location>
</feature>
<dbReference type="STRING" id="1229780.BN381_130279"/>
<organism evidence="2 3">
    <name type="scientific">Candidatus Neomicrothrix parvicella RN1</name>
    <dbReference type="NCBI Taxonomy" id="1229780"/>
    <lineage>
        <taxon>Bacteria</taxon>
        <taxon>Bacillati</taxon>
        <taxon>Actinomycetota</taxon>
        <taxon>Acidimicrobiia</taxon>
        <taxon>Acidimicrobiales</taxon>
        <taxon>Microthrixaceae</taxon>
        <taxon>Candidatus Neomicrothrix</taxon>
    </lineage>
</organism>
<keyword evidence="3" id="KW-1185">Reference proteome</keyword>
<dbReference type="InterPro" id="IPR036812">
    <property type="entry name" value="NAD(P)_OxRdtase_dom_sf"/>
</dbReference>
<dbReference type="eggNOG" id="COG0667">
    <property type="taxonomic scope" value="Bacteria"/>
</dbReference>
<reference evidence="2 3" key="1">
    <citation type="journal article" date="2013" name="ISME J.">
        <title>Metabolic model for the filamentous 'Candidatus Microthrix parvicella' based on genomic and metagenomic analyses.</title>
        <authorList>
            <person name="Jon McIlroy S."/>
            <person name="Kristiansen R."/>
            <person name="Albertsen M."/>
            <person name="Michael Karst S."/>
            <person name="Rossetti S."/>
            <person name="Lund Nielsen J."/>
            <person name="Tandoi V."/>
            <person name="James Seviour R."/>
            <person name="Nielsen P.H."/>
        </authorList>
    </citation>
    <scope>NUCLEOTIDE SEQUENCE [LARGE SCALE GENOMIC DNA]</scope>
    <source>
        <strain evidence="2 3">RN1</strain>
    </source>
</reference>
<dbReference type="EMBL" id="CANL01000005">
    <property type="protein sequence ID" value="CCM62721.1"/>
    <property type="molecule type" value="Genomic_DNA"/>
</dbReference>
<dbReference type="HOGENOM" id="CLU_073071_0_0_11"/>
<dbReference type="SUPFAM" id="SSF51430">
    <property type="entry name" value="NAD(P)-linked oxidoreductase"/>
    <property type="match status" value="1"/>
</dbReference>
<sequence length="325" mass="34206">MTPSMEQRTLGDGGPKVSIIGLGTAALGRPLYINETHCEDLAGAADPESLEARAGEVFDAALAGGVTYFDTARSYGLGERFLGHWLGRLGASDRVSVGSKWGYTYVADWDPDATTHEVKNHSHTALRRQLGETRAELCDHLGIYQIHSVTPDSPVLDDGAVIAALGELRATGVRVGLTTSGPDQADVIRRALKVEANGTPLFSTVQATWNLLERSAGPALAEAHDAGLGVIVKEALANGRLAGAGNRADVAHLTGWPPDAVALAAAASQPWADVVLSGAATVEHLQSNLLATKVMLDGDPTLALGGDAPIEPERYWAERSQRPWT</sequence>
<dbReference type="AlphaFoldDB" id="R4Z0C3"/>
<gene>
    <name evidence="2" type="ORF">BN381_130279</name>
</gene>
<evidence type="ECO:0000259" key="1">
    <source>
        <dbReference type="Pfam" id="PF00248"/>
    </source>
</evidence>
<proteinExistence type="predicted"/>